<comment type="caution">
    <text evidence="2">The sequence shown here is derived from an EMBL/GenBank/DDBJ whole genome shotgun (WGS) entry which is preliminary data.</text>
</comment>
<evidence type="ECO:0000256" key="1">
    <source>
        <dbReference type="SAM" id="SignalP"/>
    </source>
</evidence>
<gene>
    <name evidence="2" type="ORF">HKN21_05550</name>
</gene>
<dbReference type="AlphaFoldDB" id="A0A7Y2E7P4"/>
<dbReference type="EMBL" id="JABDJR010000212">
    <property type="protein sequence ID" value="NNF06205.1"/>
    <property type="molecule type" value="Genomic_DNA"/>
</dbReference>
<accession>A0A7Y2E7P4</accession>
<feature type="non-terminal residue" evidence="2">
    <location>
        <position position="200"/>
    </location>
</feature>
<feature type="signal peptide" evidence="1">
    <location>
        <begin position="1"/>
        <end position="22"/>
    </location>
</feature>
<reference evidence="2 3" key="1">
    <citation type="submission" date="2020-03" db="EMBL/GenBank/DDBJ databases">
        <title>Metabolic flexibility allows generalist bacteria to become dominant in a frequently disturbed ecosystem.</title>
        <authorList>
            <person name="Chen Y.-J."/>
            <person name="Leung P.M."/>
            <person name="Bay S.K."/>
            <person name="Hugenholtz P."/>
            <person name="Kessler A.J."/>
            <person name="Shelley G."/>
            <person name="Waite D.W."/>
            <person name="Cook P.L."/>
            <person name="Greening C."/>
        </authorList>
    </citation>
    <scope>NUCLEOTIDE SEQUENCE [LARGE SCALE GENOMIC DNA]</scope>
    <source>
        <strain evidence="2">SS_bin_28</strain>
    </source>
</reference>
<dbReference type="Proteomes" id="UP000547674">
    <property type="component" value="Unassembled WGS sequence"/>
</dbReference>
<protein>
    <submittedName>
        <fullName evidence="2">Uncharacterized protein</fullName>
    </submittedName>
</protein>
<name>A0A7Y2E7P4_UNCEI</name>
<keyword evidence="1" id="KW-0732">Signal</keyword>
<organism evidence="2 3">
    <name type="scientific">Eiseniibacteriota bacterium</name>
    <dbReference type="NCBI Taxonomy" id="2212470"/>
    <lineage>
        <taxon>Bacteria</taxon>
        <taxon>Candidatus Eiseniibacteriota</taxon>
    </lineage>
</organism>
<evidence type="ECO:0000313" key="3">
    <source>
        <dbReference type="Proteomes" id="UP000547674"/>
    </source>
</evidence>
<proteinExistence type="predicted"/>
<feature type="chain" id="PRO_5030531340" evidence="1">
    <location>
        <begin position="23"/>
        <end position="200"/>
    </location>
</feature>
<evidence type="ECO:0000313" key="2">
    <source>
        <dbReference type="EMBL" id="NNF06205.1"/>
    </source>
</evidence>
<sequence>MIQRLTLLLAALLLFFPANSSANLPNPNLSQVPMVLTATPDGSFGTTLTINGPLGPVSGASVVLQWTPDALDRFCICQAQPTPSISGLTDSSGEVTFFVRGGGCTDPARIGNMWPVTVFANGILMAQMAVNSPDAVDANGNLPTDGGGYGGWVDWDPAGECTVSLADAVFHTLPIANGLVELCSNFTAPFDDNVSLGDAV</sequence>